<dbReference type="SMART" id="SM00086">
    <property type="entry name" value="PAC"/>
    <property type="match status" value="2"/>
</dbReference>
<proteinExistence type="predicted"/>
<dbReference type="InterPro" id="IPR001610">
    <property type="entry name" value="PAC"/>
</dbReference>
<dbReference type="InterPro" id="IPR000014">
    <property type="entry name" value="PAS"/>
</dbReference>
<dbReference type="Pfam" id="PF13426">
    <property type="entry name" value="PAS_9"/>
    <property type="match status" value="1"/>
</dbReference>
<keyword evidence="5" id="KW-1185">Reference proteome</keyword>
<dbReference type="InterPro" id="IPR052155">
    <property type="entry name" value="Biofilm_reg_signaling"/>
</dbReference>
<evidence type="ECO:0000259" key="2">
    <source>
        <dbReference type="PROSITE" id="PS50113"/>
    </source>
</evidence>
<dbReference type="InterPro" id="IPR029787">
    <property type="entry name" value="Nucleotide_cyclase"/>
</dbReference>
<reference evidence="4" key="2">
    <citation type="submission" date="2020-09" db="EMBL/GenBank/DDBJ databases">
        <authorList>
            <person name="Sun Q."/>
            <person name="Zhou Y."/>
        </authorList>
    </citation>
    <scope>NUCLEOTIDE SEQUENCE</scope>
    <source>
        <strain evidence="4">CGMCC 1.15254</strain>
    </source>
</reference>
<dbReference type="NCBIfam" id="TIGR00254">
    <property type="entry name" value="GGDEF"/>
    <property type="match status" value="1"/>
</dbReference>
<gene>
    <name evidence="4" type="ORF">GCM10011332_25000</name>
</gene>
<dbReference type="Pfam" id="PF00990">
    <property type="entry name" value="GGDEF"/>
    <property type="match status" value="1"/>
</dbReference>
<dbReference type="Gene3D" id="3.30.450.40">
    <property type="match status" value="1"/>
</dbReference>
<dbReference type="Pfam" id="PF01590">
    <property type="entry name" value="GAF"/>
    <property type="match status" value="1"/>
</dbReference>
<sequence>MNFEGLVGQAARYSPDIYLVIQRTPDCRDGFRLLYANNAFHTAVSCNVRDKDSCCACQFKLGEIDQNQQALLSITDGEAVTKTFRVSITDLPSEHTGGLTACMLMVGRRAGISLSEERERLYSTIAKKFIELSPDEAALNAVHEAGLYFDVDASYAARVDVQNRSMDFRYIWRNPHIPDLPETPQRHEMCHWVLDQLRNGDVVKIDRLSDLAPDVLEECAVLRTSGTKACILVPVLQADDAVWFIGIHTFENSRCWSDQDVDTLKVVGNLLGNAFTQTEVAWSLKETQRRFSDVGANIPGIVYQIRRTEAGQLSFSYISQGVADLTGWSPADMQNDPSLFERIVIRQDRGRFRETLERAAQEYDLWTTDVRIRHRNDETIKWVRASGRTHLGVNGDTVWNGLMLDISQHRQAEEALRISEERLRRILGTSPIAIGISHVKTFKLLFANKRLAQMYEIPRNDIIGFDTRKFYKEPRMHRRHWVDTRRGKHLDNIETQCQRTNGNPFWAQITTRLIEYGGHEAILWWAFDITEHKHTKEALAHLAHHDALTGLANRRLFEEHLHNAIALAARTDRPGVLFYFDLDGFKAVNDAHGHNFGDWVLDQVGLRLRHVLRESDIGARLGGDEFAIIAHGIEDIRAIEAVVEKMQTAISTPYKKEGKMAKIGLSIGVVRFFGHESDIHDLVMCADTAMYQAKQAGKGTYRLINMARNDNLTSNS</sequence>
<evidence type="ECO:0000259" key="3">
    <source>
        <dbReference type="PROSITE" id="PS50887"/>
    </source>
</evidence>
<dbReference type="InterPro" id="IPR000160">
    <property type="entry name" value="GGDEF_dom"/>
</dbReference>
<dbReference type="PANTHER" id="PTHR44757:SF2">
    <property type="entry name" value="BIOFILM ARCHITECTURE MAINTENANCE PROTEIN MBAA"/>
    <property type="match status" value="1"/>
</dbReference>
<dbReference type="Pfam" id="PF08447">
    <property type="entry name" value="PAS_3"/>
    <property type="match status" value="1"/>
</dbReference>
<dbReference type="SMART" id="SM00065">
    <property type="entry name" value="GAF"/>
    <property type="match status" value="1"/>
</dbReference>
<evidence type="ECO:0000259" key="1">
    <source>
        <dbReference type="PROSITE" id="PS50112"/>
    </source>
</evidence>
<organism evidence="4 5">
    <name type="scientific">Terasakiella brassicae</name>
    <dbReference type="NCBI Taxonomy" id="1634917"/>
    <lineage>
        <taxon>Bacteria</taxon>
        <taxon>Pseudomonadati</taxon>
        <taxon>Pseudomonadota</taxon>
        <taxon>Alphaproteobacteria</taxon>
        <taxon>Rhodospirillales</taxon>
        <taxon>Terasakiellaceae</taxon>
        <taxon>Terasakiella</taxon>
    </lineage>
</organism>
<dbReference type="InterPro" id="IPR000700">
    <property type="entry name" value="PAS-assoc_C"/>
</dbReference>
<evidence type="ECO:0000313" key="5">
    <source>
        <dbReference type="Proteomes" id="UP000632498"/>
    </source>
</evidence>
<dbReference type="EMBL" id="BMHV01000018">
    <property type="protein sequence ID" value="GGF69990.1"/>
    <property type="molecule type" value="Genomic_DNA"/>
</dbReference>
<feature type="domain" description="GGDEF" evidence="3">
    <location>
        <begin position="573"/>
        <end position="706"/>
    </location>
</feature>
<dbReference type="CDD" id="cd00130">
    <property type="entry name" value="PAS"/>
    <property type="match status" value="1"/>
</dbReference>
<dbReference type="InterPro" id="IPR043128">
    <property type="entry name" value="Rev_trsase/Diguanyl_cyclase"/>
</dbReference>
<evidence type="ECO:0000313" key="4">
    <source>
        <dbReference type="EMBL" id="GGF69990.1"/>
    </source>
</evidence>
<dbReference type="InterPro" id="IPR029016">
    <property type="entry name" value="GAF-like_dom_sf"/>
</dbReference>
<dbReference type="Gene3D" id="3.30.70.270">
    <property type="match status" value="1"/>
</dbReference>
<feature type="domain" description="PAC" evidence="2">
    <location>
        <begin position="366"/>
        <end position="418"/>
    </location>
</feature>
<dbReference type="SUPFAM" id="SSF55073">
    <property type="entry name" value="Nucleotide cyclase"/>
    <property type="match status" value="1"/>
</dbReference>
<dbReference type="AlphaFoldDB" id="A0A917FF95"/>
<dbReference type="SUPFAM" id="SSF55785">
    <property type="entry name" value="PYP-like sensor domain (PAS domain)"/>
    <property type="match status" value="2"/>
</dbReference>
<dbReference type="InterPro" id="IPR003018">
    <property type="entry name" value="GAF"/>
</dbReference>
<dbReference type="SMART" id="SM00267">
    <property type="entry name" value="GGDEF"/>
    <property type="match status" value="1"/>
</dbReference>
<dbReference type="InterPro" id="IPR013655">
    <property type="entry name" value="PAS_fold_3"/>
</dbReference>
<dbReference type="PROSITE" id="PS50113">
    <property type="entry name" value="PAC"/>
    <property type="match status" value="1"/>
</dbReference>
<dbReference type="InterPro" id="IPR035965">
    <property type="entry name" value="PAS-like_dom_sf"/>
</dbReference>
<dbReference type="Gene3D" id="3.30.450.20">
    <property type="entry name" value="PAS domain"/>
    <property type="match status" value="2"/>
</dbReference>
<dbReference type="PROSITE" id="PS50112">
    <property type="entry name" value="PAS"/>
    <property type="match status" value="1"/>
</dbReference>
<feature type="domain" description="PAS" evidence="1">
    <location>
        <begin position="315"/>
        <end position="363"/>
    </location>
</feature>
<reference evidence="4" key="1">
    <citation type="journal article" date="2014" name="Int. J. Syst. Evol. Microbiol.">
        <title>Complete genome sequence of Corynebacterium casei LMG S-19264T (=DSM 44701T), isolated from a smear-ripened cheese.</title>
        <authorList>
            <consortium name="US DOE Joint Genome Institute (JGI-PGF)"/>
            <person name="Walter F."/>
            <person name="Albersmeier A."/>
            <person name="Kalinowski J."/>
            <person name="Ruckert C."/>
        </authorList>
    </citation>
    <scope>NUCLEOTIDE SEQUENCE</scope>
    <source>
        <strain evidence="4">CGMCC 1.15254</strain>
    </source>
</reference>
<dbReference type="NCBIfam" id="TIGR00229">
    <property type="entry name" value="sensory_box"/>
    <property type="match status" value="2"/>
</dbReference>
<dbReference type="RefSeq" id="WP_188665748.1">
    <property type="nucleotide sequence ID" value="NZ_BMHV01000018.1"/>
</dbReference>
<dbReference type="Proteomes" id="UP000632498">
    <property type="component" value="Unassembled WGS sequence"/>
</dbReference>
<dbReference type="SUPFAM" id="SSF55781">
    <property type="entry name" value="GAF domain-like"/>
    <property type="match status" value="1"/>
</dbReference>
<dbReference type="PANTHER" id="PTHR44757">
    <property type="entry name" value="DIGUANYLATE CYCLASE DGCP"/>
    <property type="match status" value="1"/>
</dbReference>
<accession>A0A917FF95</accession>
<protein>
    <recommendedName>
        <fullName evidence="6">Diguanylate cyclase</fullName>
    </recommendedName>
</protein>
<evidence type="ECO:0008006" key="6">
    <source>
        <dbReference type="Google" id="ProtNLM"/>
    </source>
</evidence>
<dbReference type="SMART" id="SM00091">
    <property type="entry name" value="PAS"/>
    <property type="match status" value="2"/>
</dbReference>
<dbReference type="CDD" id="cd01949">
    <property type="entry name" value="GGDEF"/>
    <property type="match status" value="1"/>
</dbReference>
<comment type="caution">
    <text evidence="4">The sequence shown here is derived from an EMBL/GenBank/DDBJ whole genome shotgun (WGS) entry which is preliminary data.</text>
</comment>
<dbReference type="PROSITE" id="PS50887">
    <property type="entry name" value="GGDEF"/>
    <property type="match status" value="1"/>
</dbReference>
<name>A0A917FF95_9PROT</name>